<evidence type="ECO:0000313" key="1">
    <source>
        <dbReference type="EMBL" id="CAG9607739.1"/>
    </source>
</evidence>
<comment type="caution">
    <text evidence="1">The sequence shown here is derived from an EMBL/GenBank/DDBJ whole genome shotgun (WGS) entry which is preliminary data.</text>
</comment>
<sequence length="139" mass="16690">MLVKDVYLESLRYEETSLAHCIHHLLEEKKISLEDDMTEIDLELVNPQKVAEMIRNNVLGFRKLNIYSLKRNRNEFVFIFATRQQEAIQHFTETYHQQPLNCLEFQLDFQLIRGNEIISFRDMRKEFMSFPAVVGCYRK</sequence>
<dbReference type="RefSeq" id="WP_230495990.1">
    <property type="nucleotide sequence ID" value="NZ_CAKJTG010000006.1"/>
</dbReference>
<reference evidence="1" key="1">
    <citation type="submission" date="2021-10" db="EMBL/GenBank/DDBJ databases">
        <authorList>
            <person name="Criscuolo A."/>
        </authorList>
    </citation>
    <scope>NUCLEOTIDE SEQUENCE</scope>
    <source>
        <strain evidence="1">CIP111885</strain>
    </source>
</reference>
<dbReference type="AlphaFoldDB" id="A0A9C7G8G0"/>
<gene>
    <name evidence="1" type="ORF">NEOCIP111885_01431</name>
</gene>
<dbReference type="Proteomes" id="UP000789845">
    <property type="component" value="Unassembled WGS sequence"/>
</dbReference>
<proteinExistence type="predicted"/>
<organism evidence="1 2">
    <name type="scientific">Pseudoneobacillus rhizosphaerae</name>
    <dbReference type="NCBI Taxonomy" id="2880968"/>
    <lineage>
        <taxon>Bacteria</taxon>
        <taxon>Bacillati</taxon>
        <taxon>Bacillota</taxon>
        <taxon>Bacilli</taxon>
        <taxon>Bacillales</taxon>
        <taxon>Bacillaceae</taxon>
        <taxon>Pseudoneobacillus</taxon>
    </lineage>
</organism>
<dbReference type="EMBL" id="CAKJTG010000006">
    <property type="protein sequence ID" value="CAG9607739.1"/>
    <property type="molecule type" value="Genomic_DNA"/>
</dbReference>
<name>A0A9C7G8G0_9BACI</name>
<protein>
    <submittedName>
        <fullName evidence="1">Uncharacterized protein</fullName>
    </submittedName>
</protein>
<evidence type="ECO:0000313" key="2">
    <source>
        <dbReference type="Proteomes" id="UP000789845"/>
    </source>
</evidence>
<keyword evidence="2" id="KW-1185">Reference proteome</keyword>
<accession>A0A9C7G8G0</accession>